<feature type="compositionally biased region" description="Basic and acidic residues" evidence="1">
    <location>
        <begin position="200"/>
        <end position="222"/>
    </location>
</feature>
<name>A0A409VTJ4_9AGAR</name>
<dbReference type="PANTHER" id="PTHR28096:SF1">
    <property type="entry name" value="PROTEIN FAF1"/>
    <property type="match status" value="1"/>
</dbReference>
<feature type="compositionally biased region" description="Low complexity" evidence="1">
    <location>
        <begin position="229"/>
        <end position="238"/>
    </location>
</feature>
<organism evidence="2 3">
    <name type="scientific">Gymnopilus dilepis</name>
    <dbReference type="NCBI Taxonomy" id="231916"/>
    <lineage>
        <taxon>Eukaryota</taxon>
        <taxon>Fungi</taxon>
        <taxon>Dikarya</taxon>
        <taxon>Basidiomycota</taxon>
        <taxon>Agaricomycotina</taxon>
        <taxon>Agaricomycetes</taxon>
        <taxon>Agaricomycetidae</taxon>
        <taxon>Agaricales</taxon>
        <taxon>Agaricineae</taxon>
        <taxon>Hymenogastraceae</taxon>
        <taxon>Gymnopilus</taxon>
    </lineage>
</organism>
<evidence type="ECO:0000313" key="3">
    <source>
        <dbReference type="Proteomes" id="UP000284706"/>
    </source>
</evidence>
<protein>
    <submittedName>
        <fullName evidence="2">Uncharacterized protein</fullName>
    </submittedName>
</protein>
<evidence type="ECO:0000313" key="2">
    <source>
        <dbReference type="EMBL" id="PPQ69563.1"/>
    </source>
</evidence>
<proteinExistence type="predicted"/>
<feature type="region of interest" description="Disordered" evidence="1">
    <location>
        <begin position="127"/>
        <end position="151"/>
    </location>
</feature>
<dbReference type="GO" id="GO:0005730">
    <property type="term" value="C:nucleolus"/>
    <property type="evidence" value="ECO:0007669"/>
    <property type="project" value="TreeGrafter"/>
</dbReference>
<evidence type="ECO:0000256" key="1">
    <source>
        <dbReference type="SAM" id="MobiDB-lite"/>
    </source>
</evidence>
<dbReference type="AlphaFoldDB" id="A0A409VTJ4"/>
<dbReference type="EMBL" id="NHYE01005569">
    <property type="protein sequence ID" value="PPQ69563.1"/>
    <property type="molecule type" value="Genomic_DNA"/>
</dbReference>
<dbReference type="STRING" id="231916.A0A409VTJ4"/>
<gene>
    <name evidence="2" type="ORF">CVT26_001565</name>
</gene>
<dbReference type="OrthoDB" id="5556956at2759"/>
<dbReference type="InParanoid" id="A0A409VTJ4"/>
<sequence length="311" mass="34199">MSDSDDGKARLLQILESHGQSFLSSFAMPASTKALGKRKKEDTNTSCPKRQRTDDTPAYSDEEWQGISKDISSKTRFESEEEDEVSSGSEIVDEHESNVVVFSEPGHKRGFQGDISKAQMKAFMSSKVSKMTSNAEVGATKKTSEEEDRTNAQNDALLHKLVHTKLLSGSLTSELDMTPAQRRKALAGRVLELSGGAKLGKGEKHVRDSEKNKAAKRVREGISQKQKKNQLQELEQAKNLGNYHPALKKLYEASNLGSSTRRREKGMKMGVGKFSNGALRLGRDDLKLLGGSQSETSSKGWNGRGGPRKKK</sequence>
<comment type="caution">
    <text evidence="2">The sequence shown here is derived from an EMBL/GenBank/DDBJ whole genome shotgun (WGS) entry which is preliminary data.</text>
</comment>
<keyword evidence="3" id="KW-1185">Reference proteome</keyword>
<feature type="region of interest" description="Disordered" evidence="1">
    <location>
        <begin position="198"/>
        <end position="311"/>
    </location>
</feature>
<dbReference type="PANTHER" id="PTHR28096">
    <property type="entry name" value="PROTEIN FAF1"/>
    <property type="match status" value="1"/>
</dbReference>
<feature type="region of interest" description="Disordered" evidence="1">
    <location>
        <begin position="31"/>
        <end position="112"/>
    </location>
</feature>
<reference evidence="2 3" key="1">
    <citation type="journal article" date="2018" name="Evol. Lett.">
        <title>Horizontal gene cluster transfer increased hallucinogenic mushroom diversity.</title>
        <authorList>
            <person name="Reynolds H.T."/>
            <person name="Vijayakumar V."/>
            <person name="Gluck-Thaler E."/>
            <person name="Korotkin H.B."/>
            <person name="Matheny P.B."/>
            <person name="Slot J.C."/>
        </authorList>
    </citation>
    <scope>NUCLEOTIDE SEQUENCE [LARGE SCALE GENOMIC DNA]</scope>
    <source>
        <strain evidence="2 3">SRW20</strain>
    </source>
</reference>
<dbReference type="GO" id="GO:0000462">
    <property type="term" value="P:maturation of SSU-rRNA from tricistronic rRNA transcript (SSU-rRNA, 5.8S rRNA, LSU-rRNA)"/>
    <property type="evidence" value="ECO:0007669"/>
    <property type="project" value="TreeGrafter"/>
</dbReference>
<dbReference type="Proteomes" id="UP000284706">
    <property type="component" value="Unassembled WGS sequence"/>
</dbReference>
<accession>A0A409VTJ4</accession>
<dbReference type="InterPro" id="IPR053030">
    <property type="entry name" value="Ribosomal_biogenesis_FAF1-like"/>
</dbReference>